<gene>
    <name evidence="1" type="ORF">BD410DRAFT_782935</name>
</gene>
<dbReference type="SUPFAM" id="SSF52047">
    <property type="entry name" value="RNI-like"/>
    <property type="match status" value="1"/>
</dbReference>
<proteinExistence type="predicted"/>
<dbReference type="InterPro" id="IPR032675">
    <property type="entry name" value="LRR_dom_sf"/>
</dbReference>
<dbReference type="EMBL" id="ML170160">
    <property type="protein sequence ID" value="TDL26851.1"/>
    <property type="molecule type" value="Genomic_DNA"/>
</dbReference>
<dbReference type="Proteomes" id="UP000294933">
    <property type="component" value="Unassembled WGS sequence"/>
</dbReference>
<evidence type="ECO:0000313" key="1">
    <source>
        <dbReference type="EMBL" id="TDL26851.1"/>
    </source>
</evidence>
<sequence>MESETSSSLMTELTDDMIADLVNNQQRPSNTEISLVRENISALQILLSVKALAVVQAQKDLDEAMAQWEVTCDRLDRLKSIVSPITLIPDEVLSKIFVHCLPEDGQGKHLPPVPSIWSSPLLLTRVCRRWTDVALSTHHLWAGMTLTKKLCDGKFDQITKATDEWIGRSGACPLSFNFQCGSDSKDETGINDLVQVIIRHAHRWQRISGSLPRPVLTQIFSKLSDGVPLLETLDLCEGRLKYVSDDGLPVDVSSAPRLRKFCSSAKYNIRLAFNGTMLHNLRTIVIGRVRHASATLEDVWSCFKHCPNLQLSHFFISTQGSQNFGPDMLQVAALETCHITTSADPGPLLDHITLPAMQCLLLSFSGADHLGQILAPGPPQLSWHHLDSLLERSHPPLQELSLSMFNMSEQTLVSCLRQTPDIEKLEIAIFEVTDYFLCMMTNNSDVGHNNSPDPCHYLCPRLQDLCIEESGRFTADAMVDMILSRRAEPPDGNSCQLESFCLDNCEFEGRRLEEDDPALRQCIEEGMNIIIS</sequence>
<reference evidence="1 2" key="1">
    <citation type="submission" date="2018-06" db="EMBL/GenBank/DDBJ databases">
        <title>A transcriptomic atlas of mushroom development highlights an independent origin of complex multicellularity.</title>
        <authorList>
            <consortium name="DOE Joint Genome Institute"/>
            <person name="Krizsan K."/>
            <person name="Almasi E."/>
            <person name="Merenyi Z."/>
            <person name="Sahu N."/>
            <person name="Viragh M."/>
            <person name="Koszo T."/>
            <person name="Mondo S."/>
            <person name="Kiss B."/>
            <person name="Balint B."/>
            <person name="Kues U."/>
            <person name="Barry K."/>
            <person name="Hegedus J.C."/>
            <person name="Henrissat B."/>
            <person name="Johnson J."/>
            <person name="Lipzen A."/>
            <person name="Ohm R."/>
            <person name="Nagy I."/>
            <person name="Pangilinan J."/>
            <person name="Yan J."/>
            <person name="Xiong Y."/>
            <person name="Grigoriev I.V."/>
            <person name="Hibbett D.S."/>
            <person name="Nagy L.G."/>
        </authorList>
    </citation>
    <scope>NUCLEOTIDE SEQUENCE [LARGE SCALE GENOMIC DNA]</scope>
    <source>
        <strain evidence="1 2">SZMC22713</strain>
    </source>
</reference>
<dbReference type="Gene3D" id="1.20.1280.50">
    <property type="match status" value="1"/>
</dbReference>
<dbReference type="VEuPathDB" id="FungiDB:BD410DRAFT_782935"/>
<keyword evidence="2" id="KW-1185">Reference proteome</keyword>
<evidence type="ECO:0000313" key="2">
    <source>
        <dbReference type="Proteomes" id="UP000294933"/>
    </source>
</evidence>
<organism evidence="1 2">
    <name type="scientific">Rickenella mellea</name>
    <dbReference type="NCBI Taxonomy" id="50990"/>
    <lineage>
        <taxon>Eukaryota</taxon>
        <taxon>Fungi</taxon>
        <taxon>Dikarya</taxon>
        <taxon>Basidiomycota</taxon>
        <taxon>Agaricomycotina</taxon>
        <taxon>Agaricomycetes</taxon>
        <taxon>Hymenochaetales</taxon>
        <taxon>Rickenellaceae</taxon>
        <taxon>Rickenella</taxon>
    </lineage>
</organism>
<dbReference type="Gene3D" id="3.80.10.10">
    <property type="entry name" value="Ribonuclease Inhibitor"/>
    <property type="match status" value="1"/>
</dbReference>
<dbReference type="STRING" id="50990.A0A4Y7QHX5"/>
<dbReference type="OrthoDB" id="2269034at2759"/>
<accession>A0A4Y7QHX5</accession>
<protein>
    <submittedName>
        <fullName evidence="1">Uncharacterized protein</fullName>
    </submittedName>
</protein>
<name>A0A4Y7QHX5_9AGAM</name>
<dbReference type="AlphaFoldDB" id="A0A4Y7QHX5"/>